<reference evidence="2" key="1">
    <citation type="submission" date="2021-06" db="EMBL/GenBank/DDBJ databases">
        <authorList>
            <person name="Kallberg Y."/>
            <person name="Tangrot J."/>
            <person name="Rosling A."/>
        </authorList>
    </citation>
    <scope>NUCLEOTIDE SEQUENCE</scope>
    <source>
        <strain evidence="2">FL130A</strain>
    </source>
</reference>
<proteinExistence type="predicted"/>
<gene>
    <name evidence="2" type="ORF">ALEPTO_LOCUS11629</name>
</gene>
<name>A0A9N9HRY0_9GLOM</name>
<organism evidence="2 3">
    <name type="scientific">Ambispora leptoticha</name>
    <dbReference type="NCBI Taxonomy" id="144679"/>
    <lineage>
        <taxon>Eukaryota</taxon>
        <taxon>Fungi</taxon>
        <taxon>Fungi incertae sedis</taxon>
        <taxon>Mucoromycota</taxon>
        <taxon>Glomeromycotina</taxon>
        <taxon>Glomeromycetes</taxon>
        <taxon>Archaeosporales</taxon>
        <taxon>Ambisporaceae</taxon>
        <taxon>Ambispora</taxon>
    </lineage>
</organism>
<feature type="region of interest" description="Disordered" evidence="1">
    <location>
        <begin position="17"/>
        <end position="59"/>
    </location>
</feature>
<keyword evidence="3" id="KW-1185">Reference proteome</keyword>
<feature type="non-terminal residue" evidence="2">
    <location>
        <position position="1"/>
    </location>
</feature>
<dbReference type="EMBL" id="CAJVPS010019794">
    <property type="protein sequence ID" value="CAG8702328.1"/>
    <property type="molecule type" value="Genomic_DNA"/>
</dbReference>
<evidence type="ECO:0000256" key="1">
    <source>
        <dbReference type="SAM" id="MobiDB-lite"/>
    </source>
</evidence>
<evidence type="ECO:0000313" key="2">
    <source>
        <dbReference type="EMBL" id="CAG8702328.1"/>
    </source>
</evidence>
<feature type="compositionally biased region" description="Low complexity" evidence="1">
    <location>
        <begin position="31"/>
        <end position="54"/>
    </location>
</feature>
<accession>A0A9N9HRY0</accession>
<sequence>VVEDLVNLQLNPNYEPISQVLPPRHRQARSPLTPTLETPLSPNQTTSTTSTLTPAEQGRANNELAANFFSLFF</sequence>
<dbReference type="Proteomes" id="UP000789508">
    <property type="component" value="Unassembled WGS sequence"/>
</dbReference>
<dbReference type="AlphaFoldDB" id="A0A9N9HRY0"/>
<protein>
    <submittedName>
        <fullName evidence="2">6358_t:CDS:1</fullName>
    </submittedName>
</protein>
<evidence type="ECO:0000313" key="3">
    <source>
        <dbReference type="Proteomes" id="UP000789508"/>
    </source>
</evidence>
<comment type="caution">
    <text evidence="2">The sequence shown here is derived from an EMBL/GenBank/DDBJ whole genome shotgun (WGS) entry which is preliminary data.</text>
</comment>